<dbReference type="InterPro" id="IPR048933">
    <property type="entry name" value="B_lactamase-like_C"/>
</dbReference>
<dbReference type="Gene3D" id="1.10.10.10">
    <property type="entry name" value="Winged helix-like DNA-binding domain superfamily/Winged helix DNA-binding domain"/>
    <property type="match status" value="1"/>
</dbReference>
<dbReference type="OrthoDB" id="9803916at2"/>
<proteinExistence type="predicted"/>
<evidence type="ECO:0000313" key="3">
    <source>
        <dbReference type="EMBL" id="RYC32826.1"/>
    </source>
</evidence>
<accession>A0A4Q2UCJ3</accession>
<dbReference type="InterPro" id="IPR050662">
    <property type="entry name" value="Sec-metab_biosynth-thioest"/>
</dbReference>
<keyword evidence="3" id="KW-0378">Hydrolase</keyword>
<evidence type="ECO:0000256" key="1">
    <source>
        <dbReference type="SAM" id="MobiDB-lite"/>
    </source>
</evidence>
<reference evidence="3 4" key="1">
    <citation type="submission" date="2018-12" db="EMBL/GenBank/DDBJ databases">
        <authorList>
            <person name="Grouzdev D.S."/>
            <person name="Krutkina M.S."/>
        </authorList>
    </citation>
    <scope>NUCLEOTIDE SEQUENCE [LARGE SCALE GENOMIC DNA]</scope>
    <source>
        <strain evidence="3 4">RmlP026</strain>
    </source>
</reference>
<feature type="compositionally biased region" description="Basic residues" evidence="1">
    <location>
        <begin position="57"/>
        <end position="66"/>
    </location>
</feature>
<dbReference type="InterPro" id="IPR036388">
    <property type="entry name" value="WH-like_DNA-bd_sf"/>
</dbReference>
<evidence type="ECO:0000313" key="4">
    <source>
        <dbReference type="Proteomes" id="UP000290759"/>
    </source>
</evidence>
<feature type="compositionally biased region" description="Polar residues" evidence="1">
    <location>
        <begin position="10"/>
        <end position="19"/>
    </location>
</feature>
<dbReference type="SMART" id="SM00849">
    <property type="entry name" value="Lactamase_B"/>
    <property type="match status" value="1"/>
</dbReference>
<dbReference type="PANTHER" id="PTHR23131">
    <property type="entry name" value="ENDORIBONUCLEASE LACTB2"/>
    <property type="match status" value="1"/>
</dbReference>
<dbReference type="AlphaFoldDB" id="A0A4Q2UCJ3"/>
<dbReference type="PANTHER" id="PTHR23131:SF4">
    <property type="entry name" value="METALLO-BETA-LACTAMASE SUPERFAMILY POTEIN"/>
    <property type="match status" value="1"/>
</dbReference>
<comment type="caution">
    <text evidence="3">The sequence shown here is derived from an EMBL/GenBank/DDBJ whole genome shotgun (WGS) entry which is preliminary data.</text>
</comment>
<dbReference type="Pfam" id="PF21221">
    <property type="entry name" value="B_lactamase-like_C"/>
    <property type="match status" value="1"/>
</dbReference>
<keyword evidence="4" id="KW-1185">Reference proteome</keyword>
<dbReference type="SUPFAM" id="SSF56281">
    <property type="entry name" value="Metallo-hydrolase/oxidoreductase"/>
    <property type="match status" value="1"/>
</dbReference>
<organism evidence="3 4">
    <name type="scientific">Lichenibacterium minor</name>
    <dbReference type="NCBI Taxonomy" id="2316528"/>
    <lineage>
        <taxon>Bacteria</taxon>
        <taxon>Pseudomonadati</taxon>
        <taxon>Pseudomonadota</taxon>
        <taxon>Alphaproteobacteria</taxon>
        <taxon>Hyphomicrobiales</taxon>
        <taxon>Lichenihabitantaceae</taxon>
        <taxon>Lichenibacterium</taxon>
    </lineage>
</organism>
<dbReference type="EMBL" id="QYBB01000005">
    <property type="protein sequence ID" value="RYC32826.1"/>
    <property type="molecule type" value="Genomic_DNA"/>
</dbReference>
<dbReference type="Proteomes" id="UP000290759">
    <property type="component" value="Unassembled WGS sequence"/>
</dbReference>
<evidence type="ECO:0000259" key="2">
    <source>
        <dbReference type="SMART" id="SM00849"/>
    </source>
</evidence>
<dbReference type="GO" id="GO:0016787">
    <property type="term" value="F:hydrolase activity"/>
    <property type="evidence" value="ECO:0007669"/>
    <property type="project" value="UniProtKB-KW"/>
</dbReference>
<feature type="region of interest" description="Disordered" evidence="1">
    <location>
        <begin position="1"/>
        <end position="66"/>
    </location>
</feature>
<dbReference type="InterPro" id="IPR001279">
    <property type="entry name" value="Metallo-B-lactamas"/>
</dbReference>
<gene>
    <name evidence="3" type="ORF">D3273_07025</name>
</gene>
<name>A0A4Q2UCJ3_9HYPH</name>
<sequence>MQRGGALETPTAQPSGSTTRARPPQAARRPCRAPDGRGPPHEGLPSGLAAALTPPRDRRHSGATTRRGHAVIALDYPFPLPPANGATLEVAPGLHWLRLPLPFRLDHVNVYLAEGERGWTVVDAGVDTPEARALWEGVLGGLLAGKPVERLVVTHYHPDHVGAAAWLCGRTGAELAMGETEYLTARVHRLATPDDLGAERGFYLGHGLTPEQLDRMGQRLDRYRAVVPDLPRRYAPLRAGDIVRIGRFEAEAMTYAGHSPAQVLLHVPAHDLLFAADHVLPQISPNVSVAEEKPEDDPLGRYVASLADLPARVPDRTLVLPGHRLPFFGLHRRCADLAAHHAARCADLARFCDPDAPPTAAEIVPLLFTMELDAHQFWFAFSETLAHVNLMARRGDLTEVRDGSLRRWRSS</sequence>
<reference evidence="3 4" key="2">
    <citation type="submission" date="2019-02" db="EMBL/GenBank/DDBJ databases">
        <title>'Lichenibacterium ramalinii' gen. nov. sp. nov., 'Lichenibacterium minor' gen. nov. sp. nov.</title>
        <authorList>
            <person name="Pankratov T."/>
        </authorList>
    </citation>
    <scope>NUCLEOTIDE SEQUENCE [LARGE SCALE GENOMIC DNA]</scope>
    <source>
        <strain evidence="3 4">RmlP026</strain>
    </source>
</reference>
<dbReference type="Gene3D" id="3.60.15.10">
    <property type="entry name" value="Ribonuclease Z/Hydroxyacylglutathione hydrolase-like"/>
    <property type="match status" value="1"/>
</dbReference>
<protein>
    <submittedName>
        <fullName evidence="3">MBL fold metallo-hydrolase</fullName>
    </submittedName>
</protein>
<dbReference type="Pfam" id="PF00753">
    <property type="entry name" value="Lactamase_B"/>
    <property type="match status" value="1"/>
</dbReference>
<dbReference type="InterPro" id="IPR036866">
    <property type="entry name" value="RibonucZ/Hydroxyglut_hydro"/>
</dbReference>
<feature type="domain" description="Metallo-beta-lactamase" evidence="2">
    <location>
        <begin position="107"/>
        <end position="323"/>
    </location>
</feature>